<name>A0A6F8VA86_9PROT</name>
<reference evidence="2" key="1">
    <citation type="submission" date="2020-03" db="EMBL/GenBank/DDBJ databases">
        <title>Complete genome sequence of sulfur-oxidizing bacterium skT11.</title>
        <authorList>
            <person name="Kanda M."/>
            <person name="Kojima H."/>
            <person name="Fukui M."/>
        </authorList>
    </citation>
    <scope>NUCLEOTIDE SEQUENCE [LARGE SCALE GENOMIC DNA]</scope>
    <source>
        <strain evidence="2">skT11</strain>
    </source>
</reference>
<sequence>MPKLANSLRNWPSAAFTQTLKDEIGALESGTLPLQKGVSQGGYVDDSNLTCTVLRVTDDERTIHARVGVFFTEIVASCGCGAEPMPQNAYCEMLVSIDKASAEAQFAVLPD</sequence>
<dbReference type="EMBL" id="AP022853">
    <property type="protein sequence ID" value="BCB26240.1"/>
    <property type="molecule type" value="Genomic_DNA"/>
</dbReference>
<evidence type="ECO:0000313" key="1">
    <source>
        <dbReference type="EMBL" id="BCB26240.1"/>
    </source>
</evidence>
<evidence type="ECO:0000313" key="2">
    <source>
        <dbReference type="Proteomes" id="UP000502260"/>
    </source>
</evidence>
<dbReference type="AlphaFoldDB" id="A0A6F8VA86"/>
<accession>A0A6F8VA86</accession>
<dbReference type="RefSeq" id="WP_173061602.1">
    <property type="nucleotide sequence ID" value="NZ_AP022853.1"/>
</dbReference>
<protein>
    <submittedName>
        <fullName evidence="1">Uncharacterized protein</fullName>
    </submittedName>
</protein>
<dbReference type="Proteomes" id="UP000502260">
    <property type="component" value="Chromosome"/>
</dbReference>
<gene>
    <name evidence="1" type="ORF">SKTS_11260</name>
</gene>
<dbReference type="KEGG" id="slac:SKTS_11260"/>
<organism evidence="1 2">
    <name type="scientific">Sulfurimicrobium lacus</name>
    <dbReference type="NCBI Taxonomy" id="2715678"/>
    <lineage>
        <taxon>Bacteria</taxon>
        <taxon>Pseudomonadati</taxon>
        <taxon>Pseudomonadota</taxon>
        <taxon>Betaproteobacteria</taxon>
        <taxon>Nitrosomonadales</taxon>
        <taxon>Sulfuricellaceae</taxon>
        <taxon>Sulfurimicrobium</taxon>
    </lineage>
</organism>
<proteinExistence type="predicted"/>
<keyword evidence="2" id="KW-1185">Reference proteome</keyword>